<keyword evidence="4" id="KW-1185">Reference proteome</keyword>
<sequence length="142" mass="15335">MTQPPHDEPTAADPEELRRQVEQTRHELGETVEALAAKTDVKARAQEKATALKEQAGITAAHLSEQARTKAAEAAHLLEEKVPAPVKDTAGAAVVQVRAKAGQAEQMWQDKAPRQVRDHRAALIGAAVAVTVAYLLLRRGKK</sequence>
<feature type="transmembrane region" description="Helical" evidence="2">
    <location>
        <begin position="121"/>
        <end position="137"/>
    </location>
</feature>
<evidence type="ECO:0000256" key="1">
    <source>
        <dbReference type="SAM" id="MobiDB-lite"/>
    </source>
</evidence>
<reference evidence="3" key="1">
    <citation type="submission" date="2020-03" db="EMBL/GenBank/DDBJ databases">
        <title>Molecular networking-based the target discovery of potent antiproliferative macrolactams: 5/6/7/16 polycyclic ansamycins and glycosylated trienomycin from Streptomyces cacaoi subsp. asoensis.</title>
        <authorList>
            <person name="Liu L.-L."/>
        </authorList>
    </citation>
    <scope>NUCLEOTIDE SEQUENCE [LARGE SCALE GENOMIC DNA]</scope>
    <source>
        <strain evidence="3">H2S5</strain>
    </source>
</reference>
<evidence type="ECO:0000313" key="3">
    <source>
        <dbReference type="EMBL" id="QJT06119.1"/>
    </source>
</evidence>
<dbReference type="EMBL" id="CP049838">
    <property type="protein sequence ID" value="QJT06119.1"/>
    <property type="molecule type" value="Genomic_DNA"/>
</dbReference>
<keyword evidence="2" id="KW-0812">Transmembrane</keyword>
<keyword evidence="2" id="KW-0472">Membrane</keyword>
<gene>
    <name evidence="3" type="ORF">G9272_42170</name>
</gene>
<dbReference type="Proteomes" id="UP000502665">
    <property type="component" value="Chromosome"/>
</dbReference>
<dbReference type="Pfam" id="PF12277">
    <property type="entry name" value="DUF3618"/>
    <property type="match status" value="1"/>
</dbReference>
<accession>A0A6M4X1J3</accession>
<dbReference type="RefSeq" id="WP_171401431.1">
    <property type="nucleotide sequence ID" value="NZ_CP049838.1"/>
</dbReference>
<keyword evidence="2" id="KW-1133">Transmembrane helix</keyword>
<organism evidence="3 4">
    <name type="scientific">Streptomyces asoensis</name>
    <dbReference type="NCBI Taxonomy" id="249586"/>
    <lineage>
        <taxon>Bacteria</taxon>
        <taxon>Bacillati</taxon>
        <taxon>Actinomycetota</taxon>
        <taxon>Actinomycetes</taxon>
        <taxon>Kitasatosporales</taxon>
        <taxon>Streptomycetaceae</taxon>
        <taxon>Streptomyces</taxon>
    </lineage>
</organism>
<evidence type="ECO:0000256" key="2">
    <source>
        <dbReference type="SAM" id="Phobius"/>
    </source>
</evidence>
<protein>
    <submittedName>
        <fullName evidence="3">DUF3618 domain-containing protein</fullName>
    </submittedName>
</protein>
<feature type="region of interest" description="Disordered" evidence="1">
    <location>
        <begin position="1"/>
        <end position="26"/>
    </location>
</feature>
<evidence type="ECO:0000313" key="4">
    <source>
        <dbReference type="Proteomes" id="UP000502665"/>
    </source>
</evidence>
<name>A0A6M4X1J3_9ACTN</name>
<dbReference type="AlphaFoldDB" id="A0A6M4X1J3"/>
<dbReference type="InterPro" id="IPR022062">
    <property type="entry name" value="DUF3618"/>
</dbReference>
<proteinExistence type="predicted"/>